<name>A0A2I0WN61_9ASPA</name>
<dbReference type="AlphaFoldDB" id="A0A2I0WN61"/>
<dbReference type="Proteomes" id="UP000233837">
    <property type="component" value="Unassembled WGS sequence"/>
</dbReference>
<proteinExistence type="predicted"/>
<reference evidence="1 2" key="1">
    <citation type="journal article" date="2016" name="Sci. Rep.">
        <title>The Dendrobium catenatum Lindl. genome sequence provides insights into polysaccharide synthase, floral development and adaptive evolution.</title>
        <authorList>
            <person name="Zhang G.Q."/>
            <person name="Xu Q."/>
            <person name="Bian C."/>
            <person name="Tsai W.C."/>
            <person name="Yeh C.M."/>
            <person name="Liu K.W."/>
            <person name="Yoshida K."/>
            <person name="Zhang L.S."/>
            <person name="Chang S.B."/>
            <person name="Chen F."/>
            <person name="Shi Y."/>
            <person name="Su Y.Y."/>
            <person name="Zhang Y.Q."/>
            <person name="Chen L.J."/>
            <person name="Yin Y."/>
            <person name="Lin M."/>
            <person name="Huang H."/>
            <person name="Deng H."/>
            <person name="Wang Z.W."/>
            <person name="Zhu S.L."/>
            <person name="Zhao X."/>
            <person name="Deng C."/>
            <person name="Niu S.C."/>
            <person name="Huang J."/>
            <person name="Wang M."/>
            <person name="Liu G.H."/>
            <person name="Yang H.J."/>
            <person name="Xiao X.J."/>
            <person name="Hsiao Y.Y."/>
            <person name="Wu W.L."/>
            <person name="Chen Y.Y."/>
            <person name="Mitsuda N."/>
            <person name="Ohme-Takagi M."/>
            <person name="Luo Y.B."/>
            <person name="Van de Peer Y."/>
            <person name="Liu Z.J."/>
        </authorList>
    </citation>
    <scope>NUCLEOTIDE SEQUENCE [LARGE SCALE GENOMIC DNA]</scope>
    <source>
        <tissue evidence="1">The whole plant</tissue>
    </source>
</reference>
<accession>A0A2I0WN61</accession>
<reference evidence="1 2" key="2">
    <citation type="journal article" date="2017" name="Nature">
        <title>The Apostasia genome and the evolution of orchids.</title>
        <authorList>
            <person name="Zhang G.Q."/>
            <person name="Liu K.W."/>
            <person name="Li Z."/>
            <person name="Lohaus R."/>
            <person name="Hsiao Y.Y."/>
            <person name="Niu S.C."/>
            <person name="Wang J.Y."/>
            <person name="Lin Y.C."/>
            <person name="Xu Q."/>
            <person name="Chen L.J."/>
            <person name="Yoshida K."/>
            <person name="Fujiwara S."/>
            <person name="Wang Z.W."/>
            <person name="Zhang Y.Q."/>
            <person name="Mitsuda N."/>
            <person name="Wang M."/>
            <person name="Liu G.H."/>
            <person name="Pecoraro L."/>
            <person name="Huang H.X."/>
            <person name="Xiao X.J."/>
            <person name="Lin M."/>
            <person name="Wu X.Y."/>
            <person name="Wu W.L."/>
            <person name="Chen Y.Y."/>
            <person name="Chang S.B."/>
            <person name="Sakamoto S."/>
            <person name="Ohme-Takagi M."/>
            <person name="Yagi M."/>
            <person name="Zeng S.J."/>
            <person name="Shen C.Y."/>
            <person name="Yeh C.M."/>
            <person name="Luo Y.B."/>
            <person name="Tsai W.C."/>
            <person name="Van de Peer Y."/>
            <person name="Liu Z.J."/>
        </authorList>
    </citation>
    <scope>NUCLEOTIDE SEQUENCE [LARGE SCALE GENOMIC DNA]</scope>
    <source>
        <tissue evidence="1">The whole plant</tissue>
    </source>
</reference>
<dbReference type="EMBL" id="KZ502537">
    <property type="protein sequence ID" value="PKU77088.1"/>
    <property type="molecule type" value="Genomic_DNA"/>
</dbReference>
<keyword evidence="2" id="KW-1185">Reference proteome</keyword>
<gene>
    <name evidence="1" type="primary">AGD3</name>
    <name evidence="1" type="ORF">MA16_Dca001694</name>
</gene>
<evidence type="ECO:0000313" key="1">
    <source>
        <dbReference type="EMBL" id="PKU77088.1"/>
    </source>
</evidence>
<organism evidence="1 2">
    <name type="scientific">Dendrobium catenatum</name>
    <dbReference type="NCBI Taxonomy" id="906689"/>
    <lineage>
        <taxon>Eukaryota</taxon>
        <taxon>Viridiplantae</taxon>
        <taxon>Streptophyta</taxon>
        <taxon>Embryophyta</taxon>
        <taxon>Tracheophyta</taxon>
        <taxon>Spermatophyta</taxon>
        <taxon>Magnoliopsida</taxon>
        <taxon>Liliopsida</taxon>
        <taxon>Asparagales</taxon>
        <taxon>Orchidaceae</taxon>
        <taxon>Epidendroideae</taxon>
        <taxon>Malaxideae</taxon>
        <taxon>Dendrobiinae</taxon>
        <taxon>Dendrobium</taxon>
    </lineage>
</organism>
<sequence length="109" mass="12539">MILFIRFYRTLLSIFGILLLPLTKTNLSSGHHRTASESSSFDSSTDLDHVAIEESSFERNSATGASERFHRISQQHRFNIKHEKPIDLLRKVCGNDICADCYGRNNKYY</sequence>
<dbReference type="STRING" id="906689.A0A2I0WN61"/>
<protein>
    <submittedName>
        <fullName evidence="1">ADP-ribosylation factor GTPase-activating protein AGD3</fullName>
    </submittedName>
</protein>
<evidence type="ECO:0000313" key="2">
    <source>
        <dbReference type="Proteomes" id="UP000233837"/>
    </source>
</evidence>